<keyword evidence="3" id="KW-0418">Kinase</keyword>
<protein>
    <submittedName>
        <fullName evidence="3">Adenylate kinase 7</fullName>
    </submittedName>
</protein>
<dbReference type="GO" id="GO:0016301">
    <property type="term" value="F:kinase activity"/>
    <property type="evidence" value="ECO:0007669"/>
    <property type="project" value="UniProtKB-KW"/>
</dbReference>
<proteinExistence type="predicted"/>
<feature type="region of interest" description="Disordered" evidence="2">
    <location>
        <begin position="1"/>
        <end position="26"/>
    </location>
</feature>
<name>A0A0A9WBJ9_LYGHE</name>
<feature type="region of interest" description="Disordered" evidence="2">
    <location>
        <begin position="152"/>
        <end position="175"/>
    </location>
</feature>
<accession>A0A0A9WBJ9</accession>
<dbReference type="SUPFAM" id="SSF51735">
    <property type="entry name" value="NAD(P)-binding Rossmann-fold domains"/>
    <property type="match status" value="1"/>
</dbReference>
<dbReference type="InterPro" id="IPR036291">
    <property type="entry name" value="NAD(P)-bd_dom_sf"/>
</dbReference>
<feature type="compositionally biased region" description="Acidic residues" evidence="2">
    <location>
        <begin position="9"/>
        <end position="25"/>
    </location>
</feature>
<reference evidence="3" key="1">
    <citation type="journal article" date="2014" name="PLoS ONE">
        <title>Transcriptome-Based Identification of ABC Transporters in the Western Tarnished Plant Bug Lygus hesperus.</title>
        <authorList>
            <person name="Hull J.J."/>
            <person name="Chaney K."/>
            <person name="Geib S.M."/>
            <person name="Fabrick J.A."/>
            <person name="Brent C.S."/>
            <person name="Walsh D."/>
            <person name="Lavine L.C."/>
        </authorList>
    </citation>
    <scope>NUCLEOTIDE SEQUENCE</scope>
</reference>
<feature type="region of interest" description="Disordered" evidence="2">
    <location>
        <begin position="287"/>
        <end position="344"/>
    </location>
</feature>
<feature type="compositionally biased region" description="Acidic residues" evidence="2">
    <location>
        <begin position="325"/>
        <end position="344"/>
    </location>
</feature>
<feature type="compositionally biased region" description="Basic and acidic residues" evidence="2">
    <location>
        <begin position="304"/>
        <end position="324"/>
    </location>
</feature>
<dbReference type="EMBL" id="GBHO01039706">
    <property type="protein sequence ID" value="JAG03898.1"/>
    <property type="molecule type" value="Transcribed_RNA"/>
</dbReference>
<reference evidence="3" key="2">
    <citation type="submission" date="2014-07" db="EMBL/GenBank/DDBJ databases">
        <authorList>
            <person name="Hull J."/>
        </authorList>
    </citation>
    <scope>NUCLEOTIDE SEQUENCE</scope>
</reference>
<sequence length="2131" mass="249729">MDETKPDYEPAEAEVAEVAGEESDEGITVKLPSGKTIKMITPFDDEGDVPWMVPKDERDLDFYEIPWDFLLDDDYRRSKQGKIVVLCRQKIADSWFEHFGNGVPHPDKVYKSRYDAFNGKHIIENILGEEIPKAPEKPDDITIPSVDKLAADSTPATPVLKKSKHHSKEKKTGIRENKRKKLHALLIKLQNLQILQEDEVPKVEKWFSTKIDREEKIEEEEKRRRRLKKKRSGRKELFASLWGDPGKKRDKQADNNEVYGEEQHGEEEGIGWGEFEEARGQRLTKVSRYSAPVDRGPQGGDLTGDTRSRSRLGTTDEPKNKIHEEGEEYEAEFEGEFGEEESLEDITFSDLEKEEEFLTTVEQRESHEKKERIEYLQRRQKRLYEKLKEKIDLEKSKITPEYVETLNILKMRDNQDYLLGWEPTLEFPYTTCIGNKNVGEPDKCHQKCYPKRGGKCRCSEPNCLAKNGGLCVNQPSDTESVNVDEGQFVTGMEARLPGKGPFMMDVLPKPLDQDEIVNLPENEAYMSLFPPKKESIPRTEHFCFSGKVNLTPFEMRNKYGLWLEELATYFDNIFINARIREAALAQGWVKSPYYQFGVDSGLILAPTDEIDKQHIEEFKRRPDYPAKKAEFGKILEDGMLSQERMQELLLLGVAEQDPFIRDYLDLAQSKRQWEQSENAEIEWNLENNPEVYDGEFPPDIMNPDVAEDELEEGEDELSPEDRLRKRKEDFLKSKVQVEMNFNQDKTLARWDDKRFLMDSKRRQEKMKELTGDPKSNMGDAKLKKIFGHCAVDYSFDDPKTFKEVVTRYEERLRKRVYPFAEDPKNPTEFQNFLAKWQEQWSRVKKVAVRQSLKNLKEYHKSATEEKLAMYERAFKKRLETCEVTGRPPKFLIKALLRKHERNNSYLQFLRRMKKAYLSQQNTDKKKLKKFISCVEKLLEIIDTEKRKKRDMKMAKIRRMGSYGGEEAEEDADFRRREISLKELERKQREKKKSNVDLIGSRKYTKEDFEARRFLKGPVKVYKEPKGMTEKQVRELLYAANTDVPLRPDIDPEVFFMKWYSDHRDNTPRKCCSELFKIDKRLGPSKNFSVVNYMSMLKAAEMVERDPYDLKFLPNAGHYLKPIYYMPDGMDVPVRMLANYPKEPKNFKEGDGVNIQEIKAEKPYFSDQLLDVWRSRTKEPERRKKLKISDLIKEEATKEGNKKKENLGGELDEDQESGVMLEPDGSETEVSEGGGEIANVLPEVKPKEPWTCPPLEPWDRFQYDPYACLRNKSRISRKERAWFRSARERESRAFRKGQTSFMKFIDVNKLNSDPENFKVWHMASSGVLYKALRVMNPNFEKDESLHGVGELWNWDNVGGGEDQRESKDQKSLSKFKSAYYFKTQNVAPDHKTDNIGAQFIKTMLEDYKMPPDHQIKRNNEEESDPPTSYVVFSSISLPPFLEQRVHNRRNIHNDTKVEDRKLFKVLNSCGTLIFDITRSRHDMYLCCWYLRKLLLKLEKAEQLKQTETDAKRKLVEKVLKNKKETVDQTPQTTELYRPMQRIILITSFVSWAKSPEDVKAEMKEQTFYKRKPHPEYFDYYTCENLLYRIGRRKPYNIHTTVLFSGLPFGFEEDGLVYVFKMAFEDRREIPIYGPGDNLPPMVHIHDLSKIVISLMKADKPPLIAFAIHPTDLPLKTRVFNIASQISYSHVRTQPTPQYLWNNILPKTVHDMLQLNITPDSVDNHPLMVDPEIPNPFSLGEEGYPLLLELFHSRGMSSKTVLFLGPPTRMKLDLAQSVSVFYNIPLLTRRNIMKEWLKLLQQIQEADTISNTFNKRASETEETEKEDEKLRLKDPVLEEMKQIVNDNNNCDVNRNWLLLTLHIILRTVRYRRIGYVLCDIPLSEKDAEFLFNNRTDVPDPRPFDFVAETAVIPKTVIYMDTMKNDAHENLQLSKDKVLSDDWNDFWKYKSKEADAQEFFKKRLHKVHRVTTRDEFLLERVVEIIGAPSRPGGALMYQSLFSHMLEEKITKPEQTAQVAHVRQFFNIMQQKGLDLAAGITHQCLPSLTDWPKPKLKHSLQPYYVGYRHYPTRKQTLRSAAGPYREVRRKWSKRSRFFNQMPTDGNRVMWKKARKFWAPQDKTKEYIIHFEATCI</sequence>
<keyword evidence="1" id="KW-0175">Coiled coil</keyword>
<feature type="compositionally biased region" description="Basic and acidic residues" evidence="2">
    <location>
        <begin position="245"/>
        <end position="254"/>
    </location>
</feature>
<feature type="region of interest" description="Disordered" evidence="2">
    <location>
        <begin position="238"/>
        <end position="275"/>
    </location>
</feature>
<evidence type="ECO:0000313" key="3">
    <source>
        <dbReference type="EMBL" id="JAG03898.1"/>
    </source>
</evidence>
<feature type="compositionally biased region" description="Basic and acidic residues" evidence="2">
    <location>
        <begin position="1197"/>
        <end position="1206"/>
    </location>
</feature>
<feature type="coiled-coil region" evidence="1">
    <location>
        <begin position="175"/>
        <end position="230"/>
    </location>
</feature>
<feature type="coiled-coil region" evidence="1">
    <location>
        <begin position="1489"/>
        <end position="1516"/>
    </location>
</feature>
<evidence type="ECO:0000256" key="2">
    <source>
        <dbReference type="SAM" id="MobiDB-lite"/>
    </source>
</evidence>
<organism evidence="3">
    <name type="scientific">Lygus hesperus</name>
    <name type="common">Western plant bug</name>
    <dbReference type="NCBI Taxonomy" id="30085"/>
    <lineage>
        <taxon>Eukaryota</taxon>
        <taxon>Metazoa</taxon>
        <taxon>Ecdysozoa</taxon>
        <taxon>Arthropoda</taxon>
        <taxon>Hexapoda</taxon>
        <taxon>Insecta</taxon>
        <taxon>Pterygota</taxon>
        <taxon>Neoptera</taxon>
        <taxon>Paraneoptera</taxon>
        <taxon>Hemiptera</taxon>
        <taxon>Heteroptera</taxon>
        <taxon>Panheteroptera</taxon>
        <taxon>Cimicomorpha</taxon>
        <taxon>Miridae</taxon>
        <taxon>Mirini</taxon>
        <taxon>Lygus</taxon>
    </lineage>
</organism>
<gene>
    <name evidence="3" type="primary">AK7_1</name>
    <name evidence="3" type="ORF">CM83_26557</name>
</gene>
<evidence type="ECO:0000256" key="1">
    <source>
        <dbReference type="SAM" id="Coils"/>
    </source>
</evidence>
<keyword evidence="3" id="KW-0808">Transferase</keyword>
<feature type="region of interest" description="Disordered" evidence="2">
    <location>
        <begin position="1197"/>
        <end position="1232"/>
    </location>
</feature>